<dbReference type="Pfam" id="PF02878">
    <property type="entry name" value="PGM_PMM_I"/>
    <property type="match status" value="1"/>
</dbReference>
<dbReference type="Pfam" id="PF02879">
    <property type="entry name" value="PGM_PMM_II"/>
    <property type="match status" value="1"/>
</dbReference>
<dbReference type="InterPro" id="IPR016055">
    <property type="entry name" value="A-D-PHexomutase_a/b/a-I/II/III"/>
</dbReference>
<keyword evidence="10" id="KW-1185">Reference proteome</keyword>
<evidence type="ECO:0000256" key="4">
    <source>
        <dbReference type="ARBA" id="ARBA00022723"/>
    </source>
</evidence>
<dbReference type="SUPFAM" id="SSF53738">
    <property type="entry name" value="Phosphoglucomutase, first 3 domains"/>
    <property type="match status" value="2"/>
</dbReference>
<evidence type="ECO:0000313" key="9">
    <source>
        <dbReference type="EMBL" id="MDG3002758.1"/>
    </source>
</evidence>
<reference evidence="9 10" key="1">
    <citation type="submission" date="2023-03" db="EMBL/GenBank/DDBJ databases">
        <title>Paludisphaera mucosa sp. nov. a novel planctomycete from northern fen.</title>
        <authorList>
            <person name="Ivanova A."/>
        </authorList>
    </citation>
    <scope>NUCLEOTIDE SEQUENCE [LARGE SCALE GENOMIC DNA]</scope>
    <source>
        <strain evidence="9 10">Pla2</strain>
    </source>
</reference>
<dbReference type="EMBL" id="JARRAG010000001">
    <property type="protein sequence ID" value="MDG3002758.1"/>
    <property type="molecule type" value="Genomic_DNA"/>
</dbReference>
<feature type="domain" description="Alpha-D-phosphohexomutase alpha/beta/alpha" evidence="8">
    <location>
        <begin position="178"/>
        <end position="263"/>
    </location>
</feature>
<keyword evidence="4" id="KW-0479">Metal-binding</keyword>
<keyword evidence="3" id="KW-0597">Phosphoprotein</keyword>
<gene>
    <name evidence="9" type="ORF">PZE19_03065</name>
</gene>
<keyword evidence="6" id="KW-0413">Isomerase</keyword>
<accession>A0ABT6F5P6</accession>
<dbReference type="PRINTS" id="PR00509">
    <property type="entry name" value="PGMPMM"/>
</dbReference>
<dbReference type="PANTHER" id="PTHR43771">
    <property type="entry name" value="PHOSPHOMANNOMUTASE"/>
    <property type="match status" value="1"/>
</dbReference>
<comment type="cofactor">
    <cofactor evidence="1">
        <name>Mg(2+)</name>
        <dbReference type="ChEBI" id="CHEBI:18420"/>
    </cofactor>
</comment>
<feature type="domain" description="Alpha-D-phosphohexomutase alpha/beta/alpha" evidence="7">
    <location>
        <begin position="9"/>
        <end position="124"/>
    </location>
</feature>
<protein>
    <recommendedName>
        <fullName evidence="11">Phosphoglucomutase</fullName>
    </recommendedName>
</protein>
<evidence type="ECO:0000256" key="5">
    <source>
        <dbReference type="ARBA" id="ARBA00022842"/>
    </source>
</evidence>
<comment type="similarity">
    <text evidence="2">Belongs to the phosphohexose mutase family.</text>
</comment>
<comment type="caution">
    <text evidence="9">The sequence shown here is derived from an EMBL/GenBank/DDBJ whole genome shotgun (WGS) entry which is preliminary data.</text>
</comment>
<name>A0ABT6F5P6_9BACT</name>
<dbReference type="RefSeq" id="WP_277859122.1">
    <property type="nucleotide sequence ID" value="NZ_JARRAG010000001.1"/>
</dbReference>
<evidence type="ECO:0000256" key="1">
    <source>
        <dbReference type="ARBA" id="ARBA00001946"/>
    </source>
</evidence>
<evidence type="ECO:0000259" key="8">
    <source>
        <dbReference type="Pfam" id="PF02879"/>
    </source>
</evidence>
<organism evidence="9 10">
    <name type="scientific">Paludisphaera mucosa</name>
    <dbReference type="NCBI Taxonomy" id="3030827"/>
    <lineage>
        <taxon>Bacteria</taxon>
        <taxon>Pseudomonadati</taxon>
        <taxon>Planctomycetota</taxon>
        <taxon>Planctomycetia</taxon>
        <taxon>Isosphaerales</taxon>
        <taxon>Isosphaeraceae</taxon>
        <taxon>Paludisphaera</taxon>
    </lineage>
</organism>
<sequence length="503" mass="54760">MPDALNLSMFRAYDIRTPSADLTPELAERLSHAEALYFRDVLKAPGVVLAHDARSTGPKYLTIAAEVYRKAGLDVVWLPGVASTSAFYFAAMRRPELAAVMVGASHNPAGDTGRKILGPGVAPIARAIGPSGGLDEIQRFYEFGLSSAASAPGRITADDPTDEFVRFSMDLAGVEPGSLRGVRLFQDYLFGAAGREMGLAFTRAGAALHPMHFAADGAFPLGDPNPVKPAVIREGLEAMTAGGFLAGMFFDGDGDRLDVYRGDGAYLSSSFVYAAILPEIRKRFPGEGLGVFADLKCNPLAIVEMARCGLTVDVIRNGHSQIKQSLIDDPSRLGAVEESAHFYEAFSPPGGGRYCTENTLYLALLVARVWSEDPERFDRLFEIQKTTAREREWGYKFPTDARRQEALDAVREHFEARGAATMSRMKNGMDLEATLLRRGLPFDVDQHTRLPADWLQVCQRVSQSEDGLARWEVVAAVPELASRARREIAEVVARHGAGAEYQG</sequence>
<evidence type="ECO:0000256" key="3">
    <source>
        <dbReference type="ARBA" id="ARBA00022553"/>
    </source>
</evidence>
<proteinExistence type="inferred from homology"/>
<keyword evidence="5" id="KW-0460">Magnesium</keyword>
<evidence type="ECO:0000259" key="7">
    <source>
        <dbReference type="Pfam" id="PF02878"/>
    </source>
</evidence>
<dbReference type="InterPro" id="IPR005844">
    <property type="entry name" value="A-D-PHexomutase_a/b/a-I"/>
</dbReference>
<dbReference type="Proteomes" id="UP001216907">
    <property type="component" value="Unassembled WGS sequence"/>
</dbReference>
<dbReference type="InterPro" id="IPR005841">
    <property type="entry name" value="Alpha-D-phosphohexomutase_SF"/>
</dbReference>
<dbReference type="InterPro" id="IPR005845">
    <property type="entry name" value="A-D-PHexomutase_a/b/a-II"/>
</dbReference>
<evidence type="ECO:0008006" key="11">
    <source>
        <dbReference type="Google" id="ProtNLM"/>
    </source>
</evidence>
<evidence type="ECO:0000256" key="2">
    <source>
        <dbReference type="ARBA" id="ARBA00010231"/>
    </source>
</evidence>
<evidence type="ECO:0000313" key="10">
    <source>
        <dbReference type="Proteomes" id="UP001216907"/>
    </source>
</evidence>
<evidence type="ECO:0000256" key="6">
    <source>
        <dbReference type="ARBA" id="ARBA00023235"/>
    </source>
</evidence>
<dbReference type="Gene3D" id="3.40.120.10">
    <property type="entry name" value="Alpha-D-Glucose-1,6-Bisphosphate, subunit A, domain 3"/>
    <property type="match status" value="3"/>
</dbReference>
<dbReference type="PANTHER" id="PTHR43771:SF1">
    <property type="entry name" value="PHOSPHOMANNOMUTASE"/>
    <property type="match status" value="1"/>
</dbReference>